<evidence type="ECO:0000256" key="3">
    <source>
        <dbReference type="ARBA" id="ARBA00022771"/>
    </source>
</evidence>
<comment type="subcellular location">
    <subcellularLocation>
        <location evidence="1">Nucleus</location>
    </subcellularLocation>
</comment>
<gene>
    <name evidence="8" type="ORF">PICMEDRAFT_80884</name>
</gene>
<keyword evidence="9" id="KW-1185">Reference proteome</keyword>
<dbReference type="GO" id="GO:0048188">
    <property type="term" value="C:Set1C/COMPASS complex"/>
    <property type="evidence" value="ECO:0007669"/>
    <property type="project" value="InterPro"/>
</dbReference>
<dbReference type="GO" id="GO:0045893">
    <property type="term" value="P:positive regulation of DNA-templated transcription"/>
    <property type="evidence" value="ECO:0007669"/>
    <property type="project" value="TreeGrafter"/>
</dbReference>
<keyword evidence="5" id="KW-0539">Nucleus</keyword>
<name>A0A1E3NQP2_9ASCO</name>
<dbReference type="InterPro" id="IPR013083">
    <property type="entry name" value="Znf_RING/FYVE/PHD"/>
</dbReference>
<dbReference type="InterPro" id="IPR001965">
    <property type="entry name" value="Znf_PHD"/>
</dbReference>
<organism evidence="8 9">
    <name type="scientific">Pichia membranifaciens NRRL Y-2026</name>
    <dbReference type="NCBI Taxonomy" id="763406"/>
    <lineage>
        <taxon>Eukaryota</taxon>
        <taxon>Fungi</taxon>
        <taxon>Dikarya</taxon>
        <taxon>Ascomycota</taxon>
        <taxon>Saccharomycotina</taxon>
        <taxon>Pichiomycetes</taxon>
        <taxon>Pichiales</taxon>
        <taxon>Pichiaceae</taxon>
        <taxon>Pichia</taxon>
    </lineage>
</organism>
<evidence type="ECO:0000256" key="4">
    <source>
        <dbReference type="ARBA" id="ARBA00022833"/>
    </source>
</evidence>
<feature type="domain" description="PHD-type" evidence="7">
    <location>
        <begin position="34"/>
        <end position="84"/>
    </location>
</feature>
<dbReference type="PROSITE" id="PS50016">
    <property type="entry name" value="ZF_PHD_2"/>
    <property type="match status" value="1"/>
</dbReference>
<sequence length="401" mass="45781">MAETGANHKRYVQQLQKELEKFQQAPKYSLDSEEVFCTCRRPDNGELMVACDGCDEWFHFKCMGLDKRNKDLVRNFYCKFCDVLQRKGKSVWKKKCKVAACYKPIDGESQFCSTEHGEQYWREFLDRFGASAGTGAPLGIEHNSTELLSRQQAENLIQLLSTREELLAVGNTLPVFDKGPLQSTPSQETEMAANRAAVGALSEESENLKFKLGYLLKLKDILVHLNELLTVSMDPENQAMLDTDGTLGEGEEVAKLGEKKKKKSRTSKKVKKFRIDICGFDQRILNDEKTWAEFKNSSECEDMMRFENFTPEEKRLITEHYEALKGPAASTASCGSTILAKICTADKRKCHLHNGWYSMIKDGLELKIGENSAEVDKKVRDNEKLEKFIQIKNWKLYCNEE</sequence>
<keyword evidence="3 6" id="KW-0863">Zinc-finger</keyword>
<keyword evidence="2" id="KW-0479">Metal-binding</keyword>
<dbReference type="InterPro" id="IPR019786">
    <property type="entry name" value="Zinc_finger_PHD-type_CS"/>
</dbReference>
<dbReference type="Pfam" id="PF00628">
    <property type="entry name" value="PHD"/>
    <property type="match status" value="1"/>
</dbReference>
<dbReference type="RefSeq" id="XP_019019469.1">
    <property type="nucleotide sequence ID" value="XM_019164983.1"/>
</dbReference>
<reference evidence="8 9" key="1">
    <citation type="journal article" date="2016" name="Proc. Natl. Acad. Sci. U.S.A.">
        <title>Comparative genomics of biotechnologically important yeasts.</title>
        <authorList>
            <person name="Riley R."/>
            <person name="Haridas S."/>
            <person name="Wolfe K.H."/>
            <person name="Lopes M.R."/>
            <person name="Hittinger C.T."/>
            <person name="Goeker M."/>
            <person name="Salamov A.A."/>
            <person name="Wisecaver J.H."/>
            <person name="Long T.M."/>
            <person name="Calvey C.H."/>
            <person name="Aerts A.L."/>
            <person name="Barry K.W."/>
            <person name="Choi C."/>
            <person name="Clum A."/>
            <person name="Coughlan A.Y."/>
            <person name="Deshpande S."/>
            <person name="Douglass A.P."/>
            <person name="Hanson S.J."/>
            <person name="Klenk H.-P."/>
            <person name="LaButti K.M."/>
            <person name="Lapidus A."/>
            <person name="Lindquist E.A."/>
            <person name="Lipzen A.M."/>
            <person name="Meier-Kolthoff J.P."/>
            <person name="Ohm R.A."/>
            <person name="Otillar R.P."/>
            <person name="Pangilinan J.L."/>
            <person name="Peng Y."/>
            <person name="Rokas A."/>
            <person name="Rosa C.A."/>
            <person name="Scheuner C."/>
            <person name="Sibirny A.A."/>
            <person name="Slot J.C."/>
            <person name="Stielow J.B."/>
            <person name="Sun H."/>
            <person name="Kurtzman C.P."/>
            <person name="Blackwell M."/>
            <person name="Grigoriev I.V."/>
            <person name="Jeffries T.W."/>
        </authorList>
    </citation>
    <scope>NUCLEOTIDE SEQUENCE [LARGE SCALE GENOMIC DNA]</scope>
    <source>
        <strain evidence="8 9">NRRL Y-2026</strain>
    </source>
</reference>
<evidence type="ECO:0000256" key="5">
    <source>
        <dbReference type="ARBA" id="ARBA00023242"/>
    </source>
</evidence>
<dbReference type="Gene3D" id="3.30.40.10">
    <property type="entry name" value="Zinc/RING finger domain, C3HC4 (zinc finger)"/>
    <property type="match status" value="1"/>
</dbReference>
<keyword evidence="4" id="KW-0862">Zinc</keyword>
<dbReference type="GO" id="GO:0008270">
    <property type="term" value="F:zinc ion binding"/>
    <property type="evidence" value="ECO:0007669"/>
    <property type="project" value="UniProtKB-KW"/>
</dbReference>
<proteinExistence type="predicted"/>
<evidence type="ECO:0000259" key="7">
    <source>
        <dbReference type="PROSITE" id="PS50016"/>
    </source>
</evidence>
<dbReference type="InterPro" id="IPR011011">
    <property type="entry name" value="Znf_FYVE_PHD"/>
</dbReference>
<dbReference type="PROSITE" id="PS01359">
    <property type="entry name" value="ZF_PHD_1"/>
    <property type="match status" value="1"/>
</dbReference>
<dbReference type="AlphaFoldDB" id="A0A1E3NQP2"/>
<evidence type="ECO:0000256" key="6">
    <source>
        <dbReference type="PROSITE-ProRule" id="PRU00146"/>
    </source>
</evidence>
<dbReference type="STRING" id="763406.A0A1E3NQP2"/>
<dbReference type="PANTHER" id="PTHR46174:SF1">
    <property type="entry name" value="CXXC-TYPE ZINC FINGER PROTEIN 1"/>
    <property type="match status" value="1"/>
</dbReference>
<dbReference type="SMART" id="SM00249">
    <property type="entry name" value="PHD"/>
    <property type="match status" value="1"/>
</dbReference>
<dbReference type="SUPFAM" id="SSF57903">
    <property type="entry name" value="FYVE/PHD zinc finger"/>
    <property type="match status" value="1"/>
</dbReference>
<dbReference type="GeneID" id="30181670"/>
<evidence type="ECO:0000256" key="1">
    <source>
        <dbReference type="ARBA" id="ARBA00004123"/>
    </source>
</evidence>
<dbReference type="InterPro" id="IPR019787">
    <property type="entry name" value="Znf_PHD-finger"/>
</dbReference>
<evidence type="ECO:0000313" key="9">
    <source>
        <dbReference type="Proteomes" id="UP000094455"/>
    </source>
</evidence>
<evidence type="ECO:0000256" key="2">
    <source>
        <dbReference type="ARBA" id="ARBA00022723"/>
    </source>
</evidence>
<dbReference type="OrthoDB" id="436852at2759"/>
<accession>A0A1E3NQP2</accession>
<dbReference type="InterPro" id="IPR037869">
    <property type="entry name" value="Spp1/CFP1"/>
</dbReference>
<dbReference type="Proteomes" id="UP000094455">
    <property type="component" value="Unassembled WGS sequence"/>
</dbReference>
<protein>
    <recommendedName>
        <fullName evidence="7">PHD-type domain-containing protein</fullName>
    </recommendedName>
</protein>
<evidence type="ECO:0000313" key="8">
    <source>
        <dbReference type="EMBL" id="ODQ48356.1"/>
    </source>
</evidence>
<dbReference type="PANTHER" id="PTHR46174">
    <property type="entry name" value="CXXC-TYPE ZINC FINGER PROTEIN 1"/>
    <property type="match status" value="1"/>
</dbReference>
<dbReference type="EMBL" id="KV454001">
    <property type="protein sequence ID" value="ODQ48356.1"/>
    <property type="molecule type" value="Genomic_DNA"/>
</dbReference>